<evidence type="ECO:0000313" key="3">
    <source>
        <dbReference type="EMBL" id="KAH7026472.1"/>
    </source>
</evidence>
<dbReference type="EMBL" id="JAGTJQ010000008">
    <property type="protein sequence ID" value="KAH7026472.1"/>
    <property type="molecule type" value="Genomic_DNA"/>
</dbReference>
<dbReference type="RefSeq" id="XP_046009689.1">
    <property type="nucleotide sequence ID" value="XM_046154877.1"/>
</dbReference>
<reference evidence="3" key="1">
    <citation type="journal article" date="2021" name="Nat. Commun.">
        <title>Genetic determinants of endophytism in the Arabidopsis root mycobiome.</title>
        <authorList>
            <person name="Mesny F."/>
            <person name="Miyauchi S."/>
            <person name="Thiergart T."/>
            <person name="Pickel B."/>
            <person name="Atanasova L."/>
            <person name="Karlsson M."/>
            <person name="Huettel B."/>
            <person name="Barry K.W."/>
            <person name="Haridas S."/>
            <person name="Chen C."/>
            <person name="Bauer D."/>
            <person name="Andreopoulos W."/>
            <person name="Pangilinan J."/>
            <person name="LaButti K."/>
            <person name="Riley R."/>
            <person name="Lipzen A."/>
            <person name="Clum A."/>
            <person name="Drula E."/>
            <person name="Henrissat B."/>
            <person name="Kohler A."/>
            <person name="Grigoriev I.V."/>
            <person name="Martin F.M."/>
            <person name="Hacquard S."/>
        </authorList>
    </citation>
    <scope>NUCLEOTIDE SEQUENCE</scope>
    <source>
        <strain evidence="3">MPI-CAGE-CH-0230</strain>
    </source>
</reference>
<dbReference type="GeneID" id="70184423"/>
<evidence type="ECO:0000259" key="2">
    <source>
        <dbReference type="PROSITE" id="PS50181"/>
    </source>
</evidence>
<dbReference type="PROSITE" id="PS50181">
    <property type="entry name" value="FBOX"/>
    <property type="match status" value="1"/>
</dbReference>
<evidence type="ECO:0000256" key="1">
    <source>
        <dbReference type="SAM" id="MobiDB-lite"/>
    </source>
</evidence>
<name>A0A9P9BR20_9PEZI</name>
<keyword evidence="4" id="KW-1185">Reference proteome</keyword>
<feature type="compositionally biased region" description="Acidic residues" evidence="1">
    <location>
        <begin position="491"/>
        <end position="525"/>
    </location>
</feature>
<dbReference type="InterPro" id="IPR001810">
    <property type="entry name" value="F-box_dom"/>
</dbReference>
<organism evidence="3 4">
    <name type="scientific">Microdochium trichocladiopsis</name>
    <dbReference type="NCBI Taxonomy" id="1682393"/>
    <lineage>
        <taxon>Eukaryota</taxon>
        <taxon>Fungi</taxon>
        <taxon>Dikarya</taxon>
        <taxon>Ascomycota</taxon>
        <taxon>Pezizomycotina</taxon>
        <taxon>Sordariomycetes</taxon>
        <taxon>Xylariomycetidae</taxon>
        <taxon>Xylariales</taxon>
        <taxon>Microdochiaceae</taxon>
        <taxon>Microdochium</taxon>
    </lineage>
</organism>
<protein>
    <recommendedName>
        <fullName evidence="2">F-box domain-containing protein</fullName>
    </recommendedName>
</protein>
<sequence>MSPSPSPSSCLLRTPVEVLAQIASYLPTTEYCALRRSCKHVEAALFHPFATEFFKRRQFMLTEFSLEALIDISKSRLAPSVEYVTLSTDKPRWDVFRNNLFRHQRLDEYEQALHLNRFSEEYDSHTALITSGRDYEMLLEGLTGLPNLQAIGVRDFHSMGRYRDGGHTKWRPYGSTTFQKQTSIPTESDTSLYRYHAGFGISHTSSPSEEAEMVYLKRVLTTLLRVLGAMASATPISRFEVILRRLALNDHSFSMSPALQSAIFPALGHLKALFLDLCTMAPATKIENEQHSIQSSYQYHLLQLLTNATSLEHLRLNCKNPQSPLAVAELFSWLARPAADQHPSLDSQVYPGLPLLPPSRDFPNLQTVEIGFAFIEPQALIGLCTKLKSSLRAINLHKINLCASTNQQTDKVNLWTRLLHQLSGLDLALNSIVLEEVGQGLAMYNLVPVKFHGQKKMRWSGKATAYGLKDLIDALEIEWPTEAPMDHRDLDEYDEDEDEDDEDDADIDDDAMGGMADDAEAEEDA</sequence>
<dbReference type="OrthoDB" id="5279008at2759"/>
<feature type="domain" description="F-box" evidence="2">
    <location>
        <begin position="8"/>
        <end position="57"/>
    </location>
</feature>
<comment type="caution">
    <text evidence="3">The sequence shown here is derived from an EMBL/GenBank/DDBJ whole genome shotgun (WGS) entry which is preliminary data.</text>
</comment>
<accession>A0A9P9BR20</accession>
<proteinExistence type="predicted"/>
<gene>
    <name evidence="3" type="ORF">B0I36DRAFT_330721</name>
</gene>
<dbReference type="Proteomes" id="UP000756346">
    <property type="component" value="Unassembled WGS sequence"/>
</dbReference>
<feature type="region of interest" description="Disordered" evidence="1">
    <location>
        <begin position="483"/>
        <end position="525"/>
    </location>
</feature>
<dbReference type="AlphaFoldDB" id="A0A9P9BR20"/>
<evidence type="ECO:0000313" key="4">
    <source>
        <dbReference type="Proteomes" id="UP000756346"/>
    </source>
</evidence>